<dbReference type="Pfam" id="PF01613">
    <property type="entry name" value="Flavin_Reduct"/>
    <property type="match status" value="1"/>
</dbReference>
<dbReference type="Gene3D" id="2.30.110.10">
    <property type="entry name" value="Electron Transport, Fmn-binding Protein, Chain A"/>
    <property type="match status" value="1"/>
</dbReference>
<dbReference type="AlphaFoldDB" id="X1GPD1"/>
<protein>
    <recommendedName>
        <fullName evidence="4">Flavin reductase like domain-containing protein</fullName>
    </recommendedName>
</protein>
<dbReference type="EMBL" id="BARU01007964">
    <property type="protein sequence ID" value="GAH34868.1"/>
    <property type="molecule type" value="Genomic_DNA"/>
</dbReference>
<dbReference type="InterPro" id="IPR012349">
    <property type="entry name" value="Split_barrel_FMN-bd"/>
</dbReference>
<gene>
    <name evidence="5" type="ORF">S03H2_15645</name>
</gene>
<organism evidence="5">
    <name type="scientific">marine sediment metagenome</name>
    <dbReference type="NCBI Taxonomy" id="412755"/>
    <lineage>
        <taxon>unclassified sequences</taxon>
        <taxon>metagenomes</taxon>
        <taxon>ecological metagenomes</taxon>
    </lineage>
</organism>
<accession>X1GPD1</accession>
<feature type="non-terminal residue" evidence="5">
    <location>
        <position position="1"/>
    </location>
</feature>
<feature type="domain" description="Flavin reductase like" evidence="4">
    <location>
        <begin position="19"/>
        <end position="60"/>
    </location>
</feature>
<comment type="cofactor">
    <cofactor evidence="1">
        <name>FMN</name>
        <dbReference type="ChEBI" id="CHEBI:58210"/>
    </cofactor>
</comment>
<evidence type="ECO:0000256" key="1">
    <source>
        <dbReference type="ARBA" id="ARBA00001917"/>
    </source>
</evidence>
<evidence type="ECO:0000259" key="4">
    <source>
        <dbReference type="Pfam" id="PF01613"/>
    </source>
</evidence>
<dbReference type="InterPro" id="IPR052174">
    <property type="entry name" value="Flavoredoxin"/>
</dbReference>
<dbReference type="SUPFAM" id="SSF50475">
    <property type="entry name" value="FMN-binding split barrel"/>
    <property type="match status" value="1"/>
</dbReference>
<dbReference type="PANTHER" id="PTHR43567:SF1">
    <property type="entry name" value="FLAVOREDOXIN"/>
    <property type="match status" value="1"/>
</dbReference>
<proteinExistence type="inferred from homology"/>
<name>X1GPD1_9ZZZZ</name>
<evidence type="ECO:0000313" key="5">
    <source>
        <dbReference type="EMBL" id="GAH34868.1"/>
    </source>
</evidence>
<evidence type="ECO:0000256" key="2">
    <source>
        <dbReference type="ARBA" id="ARBA00022630"/>
    </source>
</evidence>
<sequence>GADVDKVKVCRFKVFYGHLETAPLIEQCPVNLECRVMHIMNLGSHDFIIGQVEGTYVSGDCLTDGKPDVNKIRPIVFDITFRRYFAFGEVVAEAYKAGLELKEKG</sequence>
<reference evidence="5" key="1">
    <citation type="journal article" date="2014" name="Front. Microbiol.">
        <title>High frequency of phylogenetically diverse reductive dehalogenase-homologous genes in deep subseafloor sedimentary metagenomes.</title>
        <authorList>
            <person name="Kawai M."/>
            <person name="Futagami T."/>
            <person name="Toyoda A."/>
            <person name="Takaki Y."/>
            <person name="Nishi S."/>
            <person name="Hori S."/>
            <person name="Arai W."/>
            <person name="Tsubouchi T."/>
            <person name="Morono Y."/>
            <person name="Uchiyama I."/>
            <person name="Ito T."/>
            <person name="Fujiyama A."/>
            <person name="Inagaki F."/>
            <person name="Takami H."/>
        </authorList>
    </citation>
    <scope>NUCLEOTIDE SEQUENCE</scope>
    <source>
        <strain evidence="5">Expedition CK06-06</strain>
    </source>
</reference>
<evidence type="ECO:0000256" key="3">
    <source>
        <dbReference type="ARBA" id="ARBA00038054"/>
    </source>
</evidence>
<dbReference type="InterPro" id="IPR002563">
    <property type="entry name" value="Flavin_Rdtase-like_dom"/>
</dbReference>
<dbReference type="GO" id="GO:0010181">
    <property type="term" value="F:FMN binding"/>
    <property type="evidence" value="ECO:0007669"/>
    <property type="project" value="InterPro"/>
</dbReference>
<comment type="caution">
    <text evidence="5">The sequence shown here is derived from an EMBL/GenBank/DDBJ whole genome shotgun (WGS) entry which is preliminary data.</text>
</comment>
<comment type="similarity">
    <text evidence="3">Belongs to the flavoredoxin family.</text>
</comment>
<dbReference type="PANTHER" id="PTHR43567">
    <property type="entry name" value="FLAVOREDOXIN-RELATED-RELATED"/>
    <property type="match status" value="1"/>
</dbReference>
<keyword evidence="2" id="KW-0285">Flavoprotein</keyword>